<evidence type="ECO:0000313" key="2">
    <source>
        <dbReference type="EMBL" id="KAL0479340.1"/>
    </source>
</evidence>
<comment type="caution">
    <text evidence="1">The sequence shown here is derived from an EMBL/GenBank/DDBJ whole genome shotgun (WGS) entry which is preliminary data.</text>
</comment>
<dbReference type="SMART" id="SM00706">
    <property type="entry name" value="TECPR"/>
    <property type="match status" value="3"/>
</dbReference>
<dbReference type="SUPFAM" id="SSF50956">
    <property type="entry name" value="Thermostable phytase (3-phytase)"/>
    <property type="match status" value="1"/>
</dbReference>
<sequence length="351" mass="40175">MHTMSSMHTPRHSSLWVSQEISLEQMLRECNVSYDNEVVVDQEVQKITPEFTLAQSQRLKNDIAALQRKYNQTMCESRKKDLIKEEINVEKDRIRRSVCDEGIRRLSSGMNDTMVYGISHKGNFFHRKNDKWEQIDLNGIHVRDVCVTKRGEVYVVDIVGNVFQYKGSTLKDLNISNSSSYRIIKIKVIKSKALLKTKIYALSDDGTPLFLNNSGKNNHWQEVGSQKLKEFSVGVRKFDGVASLWGINFKDRPMYFEYKLQMWVTADSIARVRDISVSRGNTVFAIRKYDNKLVTFNGETFTECGNDHRFSTICANNGEDVIGVPSKGDGLDVVKVNCLSKSTGIKRRMTM</sequence>
<proteinExistence type="predicted"/>
<dbReference type="Pfam" id="PF19193">
    <property type="entry name" value="Tectonin"/>
    <property type="match status" value="1"/>
</dbReference>
<reference evidence="1 3" key="1">
    <citation type="submission" date="2024-03" db="EMBL/GenBank/DDBJ databases">
        <title>The Acrasis kona genome and developmental transcriptomes reveal deep origins of eukaryotic multicellular pathways.</title>
        <authorList>
            <person name="Sheikh S."/>
            <person name="Fu C.-J."/>
            <person name="Brown M.W."/>
            <person name="Baldauf S.L."/>
        </authorList>
    </citation>
    <scope>NUCLEOTIDE SEQUENCE [LARGE SCALE GENOMIC DNA]</scope>
    <source>
        <strain evidence="1 3">ATCC MYA-3509</strain>
    </source>
</reference>
<protein>
    <submittedName>
        <fullName evidence="1">Uncharacterized protein</fullName>
    </submittedName>
</protein>
<dbReference type="EMBL" id="JAOPGA020000536">
    <property type="protein sequence ID" value="KAL0479340.1"/>
    <property type="molecule type" value="Genomic_DNA"/>
</dbReference>
<dbReference type="EMBL" id="JAOPGA020000525">
    <property type="protein sequence ID" value="KAL0479276.1"/>
    <property type="molecule type" value="Genomic_DNA"/>
</dbReference>
<dbReference type="AlphaFoldDB" id="A0AAW2YP79"/>
<gene>
    <name evidence="2" type="ORF">AKO1_007616</name>
    <name evidence="1" type="ORF">AKO1_008121</name>
</gene>
<evidence type="ECO:0000313" key="3">
    <source>
        <dbReference type="Proteomes" id="UP001431209"/>
    </source>
</evidence>
<name>A0AAW2YP79_9EUKA</name>
<dbReference type="InterPro" id="IPR006624">
    <property type="entry name" value="Beta-propeller_rpt_TECPR"/>
</dbReference>
<accession>A0AAW2YP79</accession>
<evidence type="ECO:0000313" key="1">
    <source>
        <dbReference type="EMBL" id="KAL0479276.1"/>
    </source>
</evidence>
<keyword evidence="3" id="KW-1185">Reference proteome</keyword>
<organism evidence="1 3">
    <name type="scientific">Acrasis kona</name>
    <dbReference type="NCBI Taxonomy" id="1008807"/>
    <lineage>
        <taxon>Eukaryota</taxon>
        <taxon>Discoba</taxon>
        <taxon>Heterolobosea</taxon>
        <taxon>Tetramitia</taxon>
        <taxon>Eutetramitia</taxon>
        <taxon>Acrasidae</taxon>
        <taxon>Acrasis</taxon>
    </lineage>
</organism>
<dbReference type="Proteomes" id="UP001431209">
    <property type="component" value="Unassembled WGS sequence"/>
</dbReference>